<comment type="caution">
    <text evidence="5">The sequence shown here is derived from an EMBL/GenBank/DDBJ whole genome shotgun (WGS) entry which is preliminary data.</text>
</comment>
<dbReference type="InterPro" id="IPR020818">
    <property type="entry name" value="Chaperonin_GroES"/>
</dbReference>
<dbReference type="GO" id="GO:0044183">
    <property type="term" value="F:protein folding chaperone"/>
    <property type="evidence" value="ECO:0007669"/>
    <property type="project" value="InterPro"/>
</dbReference>
<keyword evidence="2 3" id="KW-0143">Chaperone</keyword>
<comment type="function">
    <text evidence="3 4">Together with the chaperonin GroEL, plays an essential role in assisting protein folding. The GroEL-GroES system forms a nano-cage that allows encapsulation of the non-native substrate proteins and provides a physical environment optimized to promote and accelerate protein folding. GroES binds to the apical surface of the GroEL ring, thereby capping the opening of the GroEL channel.</text>
</comment>
<dbReference type="GO" id="GO:0051082">
    <property type="term" value="F:unfolded protein binding"/>
    <property type="evidence" value="ECO:0007669"/>
    <property type="project" value="TreeGrafter"/>
</dbReference>
<dbReference type="Proteomes" id="UP000034246">
    <property type="component" value="Unassembled WGS sequence"/>
</dbReference>
<dbReference type="STRING" id="1618550.UT39_C0009G0050"/>
<reference evidence="5 6" key="1">
    <citation type="journal article" date="2015" name="Nature">
        <title>rRNA introns, odd ribosomes, and small enigmatic genomes across a large radiation of phyla.</title>
        <authorList>
            <person name="Brown C.T."/>
            <person name="Hug L.A."/>
            <person name="Thomas B.C."/>
            <person name="Sharon I."/>
            <person name="Castelle C.J."/>
            <person name="Singh A."/>
            <person name="Wilkins M.J."/>
            <person name="Williams K.H."/>
            <person name="Banfield J.F."/>
        </authorList>
    </citation>
    <scope>NUCLEOTIDE SEQUENCE [LARGE SCALE GENOMIC DNA]</scope>
</reference>
<evidence type="ECO:0000256" key="1">
    <source>
        <dbReference type="ARBA" id="ARBA00006975"/>
    </source>
</evidence>
<evidence type="ECO:0000256" key="3">
    <source>
        <dbReference type="HAMAP-Rule" id="MF_00580"/>
    </source>
</evidence>
<comment type="subcellular location">
    <subcellularLocation>
        <location evidence="3">Cytoplasm</location>
    </subcellularLocation>
</comment>
<dbReference type="GO" id="GO:0005737">
    <property type="term" value="C:cytoplasm"/>
    <property type="evidence" value="ECO:0007669"/>
    <property type="project" value="UniProtKB-SubCell"/>
</dbReference>
<dbReference type="Gene3D" id="2.30.33.40">
    <property type="entry name" value="GroES chaperonin"/>
    <property type="match status" value="1"/>
</dbReference>
<dbReference type="GO" id="GO:0005524">
    <property type="term" value="F:ATP binding"/>
    <property type="evidence" value="ECO:0007669"/>
    <property type="project" value="InterPro"/>
</dbReference>
<dbReference type="PANTHER" id="PTHR10772:SF63">
    <property type="entry name" value="20 KDA CHAPERONIN, CHLOROPLASTIC"/>
    <property type="match status" value="1"/>
</dbReference>
<dbReference type="PRINTS" id="PR00297">
    <property type="entry name" value="CHAPERONIN10"/>
</dbReference>
<dbReference type="PANTHER" id="PTHR10772">
    <property type="entry name" value="10 KDA HEAT SHOCK PROTEIN"/>
    <property type="match status" value="1"/>
</dbReference>
<accession>A0A0G0QLM5</accession>
<dbReference type="GO" id="GO:0051087">
    <property type="term" value="F:protein-folding chaperone binding"/>
    <property type="evidence" value="ECO:0007669"/>
    <property type="project" value="TreeGrafter"/>
</dbReference>
<dbReference type="PATRIC" id="fig|1618550.3.peg.664"/>
<dbReference type="GO" id="GO:0046872">
    <property type="term" value="F:metal ion binding"/>
    <property type="evidence" value="ECO:0007669"/>
    <property type="project" value="TreeGrafter"/>
</dbReference>
<dbReference type="AlphaFoldDB" id="A0A0G0QLM5"/>
<evidence type="ECO:0000313" key="5">
    <source>
        <dbReference type="EMBL" id="KKR11290.1"/>
    </source>
</evidence>
<evidence type="ECO:0000256" key="4">
    <source>
        <dbReference type="RuleBase" id="RU000535"/>
    </source>
</evidence>
<evidence type="ECO:0000313" key="6">
    <source>
        <dbReference type="Proteomes" id="UP000034246"/>
    </source>
</evidence>
<name>A0A0G0QLM5_9BACT</name>
<gene>
    <name evidence="3" type="primary">groES</name>
    <name evidence="3" type="synonym">groS</name>
    <name evidence="5" type="ORF">UT39_C0009G0050</name>
</gene>
<sequence>MNANVMKIKVSKKVNLSPAPGYIIVIPMEAQEKTASGIYLPDTANEKPQKGKVLAVGDDEITDNGTKRKSHVKVGDVVIYKKWGGNEVKIDGMEYLFAKFDDILATVG</sequence>
<keyword evidence="3" id="KW-0963">Cytoplasm</keyword>
<comment type="similarity">
    <text evidence="1 3 4">Belongs to the GroES chaperonin family.</text>
</comment>
<dbReference type="CDD" id="cd00320">
    <property type="entry name" value="cpn10"/>
    <property type="match status" value="1"/>
</dbReference>
<dbReference type="InterPro" id="IPR037124">
    <property type="entry name" value="Chaperonin_GroES_sf"/>
</dbReference>
<dbReference type="HAMAP" id="MF_00580">
    <property type="entry name" value="CH10"/>
    <property type="match status" value="1"/>
</dbReference>
<dbReference type="FunFam" id="2.30.33.40:FF:000001">
    <property type="entry name" value="10 kDa chaperonin"/>
    <property type="match status" value="1"/>
</dbReference>
<evidence type="ECO:0000256" key="2">
    <source>
        <dbReference type="ARBA" id="ARBA00023186"/>
    </source>
</evidence>
<dbReference type="EMBL" id="LBWP01000009">
    <property type="protein sequence ID" value="KKR11290.1"/>
    <property type="molecule type" value="Genomic_DNA"/>
</dbReference>
<proteinExistence type="inferred from homology"/>
<dbReference type="SMART" id="SM00883">
    <property type="entry name" value="Cpn10"/>
    <property type="match status" value="1"/>
</dbReference>
<comment type="subunit">
    <text evidence="3">Heptamer of 7 subunits arranged in a ring. Interacts with the chaperonin GroEL.</text>
</comment>
<dbReference type="NCBIfam" id="NF001531">
    <property type="entry name" value="PRK00364.2-2"/>
    <property type="match status" value="1"/>
</dbReference>
<dbReference type="Pfam" id="PF00166">
    <property type="entry name" value="Cpn10"/>
    <property type="match status" value="1"/>
</dbReference>
<dbReference type="SUPFAM" id="SSF50129">
    <property type="entry name" value="GroES-like"/>
    <property type="match status" value="1"/>
</dbReference>
<protein>
    <recommendedName>
        <fullName evidence="3">Co-chaperonin GroES</fullName>
    </recommendedName>
    <alternativeName>
        <fullName evidence="3">10 kDa chaperonin</fullName>
    </alternativeName>
    <alternativeName>
        <fullName evidence="3">Chaperonin-10</fullName>
        <shortName evidence="3">Cpn10</shortName>
    </alternativeName>
</protein>
<dbReference type="InterPro" id="IPR011032">
    <property type="entry name" value="GroES-like_sf"/>
</dbReference>
<organism evidence="5 6">
    <name type="scientific">Candidatus Woesebacteria bacterium GW2011_GWA1_39_21</name>
    <dbReference type="NCBI Taxonomy" id="1618550"/>
    <lineage>
        <taxon>Bacteria</taxon>
        <taxon>Candidatus Woeseibacteriota</taxon>
    </lineage>
</organism>